<feature type="compositionally biased region" description="Low complexity" evidence="1">
    <location>
        <begin position="34"/>
        <end position="56"/>
    </location>
</feature>
<keyword evidence="3" id="KW-1185">Reference proteome</keyword>
<accession>A0AAP0BMK8</accession>
<evidence type="ECO:0000313" key="2">
    <source>
        <dbReference type="EMBL" id="KAK8944584.1"/>
    </source>
</evidence>
<name>A0AAP0BMK8_9ASPA</name>
<dbReference type="AlphaFoldDB" id="A0AAP0BMK8"/>
<dbReference type="Proteomes" id="UP001418222">
    <property type="component" value="Unassembled WGS sequence"/>
</dbReference>
<evidence type="ECO:0000256" key="1">
    <source>
        <dbReference type="SAM" id="MobiDB-lite"/>
    </source>
</evidence>
<dbReference type="EMBL" id="JBBWWQ010000006">
    <property type="protein sequence ID" value="KAK8944584.1"/>
    <property type="molecule type" value="Genomic_DNA"/>
</dbReference>
<reference evidence="2 3" key="1">
    <citation type="journal article" date="2022" name="Nat. Plants">
        <title>Genomes of leafy and leafless Platanthera orchids illuminate the evolution of mycoheterotrophy.</title>
        <authorList>
            <person name="Li M.H."/>
            <person name="Liu K.W."/>
            <person name="Li Z."/>
            <person name="Lu H.C."/>
            <person name="Ye Q.L."/>
            <person name="Zhang D."/>
            <person name="Wang J.Y."/>
            <person name="Li Y.F."/>
            <person name="Zhong Z.M."/>
            <person name="Liu X."/>
            <person name="Yu X."/>
            <person name="Liu D.K."/>
            <person name="Tu X.D."/>
            <person name="Liu B."/>
            <person name="Hao Y."/>
            <person name="Liao X.Y."/>
            <person name="Jiang Y.T."/>
            <person name="Sun W.H."/>
            <person name="Chen J."/>
            <person name="Chen Y.Q."/>
            <person name="Ai Y."/>
            <person name="Zhai J.W."/>
            <person name="Wu S.S."/>
            <person name="Zhou Z."/>
            <person name="Hsiao Y.Y."/>
            <person name="Wu W.L."/>
            <person name="Chen Y.Y."/>
            <person name="Lin Y.F."/>
            <person name="Hsu J.L."/>
            <person name="Li C.Y."/>
            <person name="Wang Z.W."/>
            <person name="Zhao X."/>
            <person name="Zhong W.Y."/>
            <person name="Ma X.K."/>
            <person name="Ma L."/>
            <person name="Huang J."/>
            <person name="Chen G.Z."/>
            <person name="Huang M.Z."/>
            <person name="Huang L."/>
            <person name="Peng D.H."/>
            <person name="Luo Y.B."/>
            <person name="Zou S.Q."/>
            <person name="Chen S.P."/>
            <person name="Lan S."/>
            <person name="Tsai W.C."/>
            <person name="Van de Peer Y."/>
            <person name="Liu Z.J."/>
        </authorList>
    </citation>
    <scope>NUCLEOTIDE SEQUENCE [LARGE SCALE GENOMIC DNA]</scope>
    <source>
        <tissue evidence="2">Leaf</tissue>
    </source>
</reference>
<evidence type="ECO:0000313" key="3">
    <source>
        <dbReference type="Proteomes" id="UP001418222"/>
    </source>
</evidence>
<gene>
    <name evidence="2" type="ORF">KSP39_PZI007604</name>
</gene>
<protein>
    <submittedName>
        <fullName evidence="2">Uncharacterized protein</fullName>
    </submittedName>
</protein>
<proteinExistence type="predicted"/>
<organism evidence="2 3">
    <name type="scientific">Platanthera zijinensis</name>
    <dbReference type="NCBI Taxonomy" id="2320716"/>
    <lineage>
        <taxon>Eukaryota</taxon>
        <taxon>Viridiplantae</taxon>
        <taxon>Streptophyta</taxon>
        <taxon>Embryophyta</taxon>
        <taxon>Tracheophyta</taxon>
        <taxon>Spermatophyta</taxon>
        <taxon>Magnoliopsida</taxon>
        <taxon>Liliopsida</taxon>
        <taxon>Asparagales</taxon>
        <taxon>Orchidaceae</taxon>
        <taxon>Orchidoideae</taxon>
        <taxon>Orchideae</taxon>
        <taxon>Orchidinae</taxon>
        <taxon>Platanthera</taxon>
    </lineage>
</organism>
<comment type="caution">
    <text evidence="2">The sequence shown here is derived from an EMBL/GenBank/DDBJ whole genome shotgun (WGS) entry which is preliminary data.</text>
</comment>
<sequence length="62" mass="6390">MEEQSASPAPAKSLQPPICSGEQISPPNPQIPNLSSPIVSPSSSSMDLPKSLLPSSFTPSSK</sequence>
<feature type="region of interest" description="Disordered" evidence="1">
    <location>
        <begin position="1"/>
        <end position="62"/>
    </location>
</feature>